<accession>A0AAV9PQF7</accession>
<sequence>MADQVDRTRAAYQTNDPDGDQETSAYAIDFQNWQPDMQPRTYTGWAHPVDPRDVGLLSWFESGRTSEAVCHELMRVPTNTNIQSGDHGSHTAGRAGPTGRPGMSGLAHNQATEQSAVVIAPPTISPGIGFGTHQGPVPADPGHLTKAPSDRRVHQRNSPTYREELSYIRQPFGQGPWSESAGTMQRNDRADTTRPSTVHVPREPTAELYGQGSMPSYFGPGSLSQVNSMQGNCNQYDLAPGLIDLPSYGYAAGHSSMPMPAQRGVGYPPVFRVPTVDFQTYSNQASVFPEGYQVIDPHVQQDPVFPGGTQGVHPNHYHSQAFMGGSQVYPTNFFHTPAAPPPATVAKWQPFNPIPRAAERMHLRSVTNATPTKSGATYADLTRVRPSVGCQPPPTNINVGMIEICTFYPNAFQIPTVGMRAVHAGWTALDLAKAQLKPVGLHDSKGELDRARGRIQKQLKEGAEVCHGLPEKRAFNGHLVRAEHSAGFGSDMTAGS</sequence>
<keyword evidence="3" id="KW-1185">Reference proteome</keyword>
<organism evidence="2 3">
    <name type="scientific">Saxophila tyrrhenica</name>
    <dbReference type="NCBI Taxonomy" id="1690608"/>
    <lineage>
        <taxon>Eukaryota</taxon>
        <taxon>Fungi</taxon>
        <taxon>Dikarya</taxon>
        <taxon>Ascomycota</taxon>
        <taxon>Pezizomycotina</taxon>
        <taxon>Dothideomycetes</taxon>
        <taxon>Dothideomycetidae</taxon>
        <taxon>Mycosphaerellales</taxon>
        <taxon>Extremaceae</taxon>
        <taxon>Saxophila</taxon>
    </lineage>
</organism>
<reference evidence="2 3" key="1">
    <citation type="submission" date="2023-08" db="EMBL/GenBank/DDBJ databases">
        <title>Black Yeasts Isolated from many extreme environments.</title>
        <authorList>
            <person name="Coleine C."/>
            <person name="Stajich J.E."/>
            <person name="Selbmann L."/>
        </authorList>
    </citation>
    <scope>NUCLEOTIDE SEQUENCE [LARGE SCALE GENOMIC DNA]</scope>
    <source>
        <strain evidence="2 3">CCFEE 5935</strain>
    </source>
</reference>
<dbReference type="AlphaFoldDB" id="A0AAV9PQF7"/>
<protein>
    <submittedName>
        <fullName evidence="2">Uncharacterized protein</fullName>
    </submittedName>
</protein>
<proteinExistence type="predicted"/>
<name>A0AAV9PQF7_9PEZI</name>
<evidence type="ECO:0000256" key="1">
    <source>
        <dbReference type="SAM" id="MobiDB-lite"/>
    </source>
</evidence>
<dbReference type="EMBL" id="JAVRRT010000001">
    <property type="protein sequence ID" value="KAK5175162.1"/>
    <property type="molecule type" value="Genomic_DNA"/>
</dbReference>
<dbReference type="GeneID" id="89921650"/>
<feature type="region of interest" description="Disordered" evidence="1">
    <location>
        <begin position="171"/>
        <end position="213"/>
    </location>
</feature>
<feature type="region of interest" description="Disordered" evidence="1">
    <location>
        <begin position="79"/>
        <end position="106"/>
    </location>
</feature>
<feature type="region of interest" description="Disordered" evidence="1">
    <location>
        <begin position="1"/>
        <end position="24"/>
    </location>
</feature>
<comment type="caution">
    <text evidence="2">The sequence shown here is derived from an EMBL/GenBank/DDBJ whole genome shotgun (WGS) entry which is preliminary data.</text>
</comment>
<feature type="region of interest" description="Disordered" evidence="1">
    <location>
        <begin position="140"/>
        <end position="159"/>
    </location>
</feature>
<evidence type="ECO:0000313" key="2">
    <source>
        <dbReference type="EMBL" id="KAK5175162.1"/>
    </source>
</evidence>
<dbReference type="RefSeq" id="XP_064663800.1">
    <property type="nucleotide sequence ID" value="XM_064797566.1"/>
</dbReference>
<evidence type="ECO:0000313" key="3">
    <source>
        <dbReference type="Proteomes" id="UP001337655"/>
    </source>
</evidence>
<dbReference type="Proteomes" id="UP001337655">
    <property type="component" value="Unassembled WGS sequence"/>
</dbReference>
<gene>
    <name evidence="2" type="ORF">LTR77_000299</name>
</gene>